<keyword evidence="6" id="KW-1185">Reference proteome</keyword>
<feature type="domain" description="CCHC-type" evidence="4">
    <location>
        <begin position="363"/>
        <end position="378"/>
    </location>
</feature>
<dbReference type="Gene3D" id="4.10.60.10">
    <property type="entry name" value="Zinc finger, CCHC-type"/>
    <property type="match status" value="1"/>
</dbReference>
<dbReference type="PANTHER" id="PTHR11439">
    <property type="entry name" value="GAG-POL-RELATED RETROTRANSPOSON"/>
    <property type="match status" value="1"/>
</dbReference>
<organism evidence="5 6">
    <name type="scientific">Centaurea solstitialis</name>
    <name type="common">yellow star-thistle</name>
    <dbReference type="NCBI Taxonomy" id="347529"/>
    <lineage>
        <taxon>Eukaryota</taxon>
        <taxon>Viridiplantae</taxon>
        <taxon>Streptophyta</taxon>
        <taxon>Embryophyta</taxon>
        <taxon>Tracheophyta</taxon>
        <taxon>Spermatophyta</taxon>
        <taxon>Magnoliopsida</taxon>
        <taxon>eudicotyledons</taxon>
        <taxon>Gunneridae</taxon>
        <taxon>Pentapetalae</taxon>
        <taxon>asterids</taxon>
        <taxon>campanulids</taxon>
        <taxon>Asterales</taxon>
        <taxon>Asteraceae</taxon>
        <taxon>Carduoideae</taxon>
        <taxon>Cardueae</taxon>
        <taxon>Centaureinae</taxon>
        <taxon>Centaurea</taxon>
    </lineage>
</organism>
<evidence type="ECO:0000313" key="5">
    <source>
        <dbReference type="EMBL" id="KAJ9538846.1"/>
    </source>
</evidence>
<gene>
    <name evidence="5" type="ORF">OSB04_031579</name>
</gene>
<keyword evidence="1" id="KW-0863">Zinc-finger</keyword>
<reference evidence="5" key="1">
    <citation type="submission" date="2023-03" db="EMBL/GenBank/DDBJ databases">
        <title>Chromosome-scale reference genome and RAD-based genetic map of yellow starthistle (Centaurea solstitialis) reveal putative structural variation and QTLs associated with invader traits.</title>
        <authorList>
            <person name="Reatini B."/>
            <person name="Cang F.A."/>
            <person name="Jiang Q."/>
            <person name="Mckibben M.T.W."/>
            <person name="Barker M.S."/>
            <person name="Rieseberg L.H."/>
            <person name="Dlugosch K.M."/>
        </authorList>
    </citation>
    <scope>NUCLEOTIDE SEQUENCE</scope>
    <source>
        <strain evidence="5">CAN-66</strain>
        <tissue evidence="5">Leaf</tissue>
    </source>
</reference>
<dbReference type="InterPro" id="IPR001878">
    <property type="entry name" value="Znf_CCHC"/>
</dbReference>
<dbReference type="AlphaFoldDB" id="A0AA38SMW7"/>
<dbReference type="GO" id="GO:0003676">
    <property type="term" value="F:nucleic acid binding"/>
    <property type="evidence" value="ECO:0007669"/>
    <property type="project" value="InterPro"/>
</dbReference>
<evidence type="ECO:0000313" key="6">
    <source>
        <dbReference type="Proteomes" id="UP001172457"/>
    </source>
</evidence>
<evidence type="ECO:0000256" key="2">
    <source>
        <dbReference type="SAM" id="Coils"/>
    </source>
</evidence>
<feature type="coiled-coil region" evidence="2">
    <location>
        <begin position="522"/>
        <end position="563"/>
    </location>
</feature>
<evidence type="ECO:0000256" key="1">
    <source>
        <dbReference type="PROSITE-ProRule" id="PRU00047"/>
    </source>
</evidence>
<dbReference type="SMART" id="SM00343">
    <property type="entry name" value="ZnF_C2HC"/>
    <property type="match status" value="1"/>
</dbReference>
<evidence type="ECO:0000259" key="4">
    <source>
        <dbReference type="PROSITE" id="PS50158"/>
    </source>
</evidence>
<evidence type="ECO:0000256" key="3">
    <source>
        <dbReference type="SAM" id="MobiDB-lite"/>
    </source>
</evidence>
<dbReference type="SUPFAM" id="SSF57756">
    <property type="entry name" value="Retrovirus zinc finger-like domains"/>
    <property type="match status" value="1"/>
</dbReference>
<keyword evidence="1" id="KW-0479">Metal-binding</keyword>
<sequence length="579" mass="65594">MDESKKGFIPMQHGIMLSKTQCPVSSQDQDKMKTVPYASAIGSIMYAMLCTRPDVAYSVSVTSRYQQNPGEPHWVAVKNILKYLRRTKEMFLVFGGSEDEISVTGYSDASFQTDRDDFRSQSGYVFTLNGGAISWKSSKQDTIADSTTEAEYIAASDAAKEAVWLRNFLSDLRVVANISRPIDIFCDNSGAVAQAKEPREHHKSRHVLRKYHLIREIIGRGDVRICKIPTEDNVADPLTKPLARPTIPNTNNYQQRDSSGYNHQGSYQDRRQGYNNNQQQQRDQDYNSNNYHGNRGYQGGGYNQRWNDQSGSNNNNQNQKTNDEGRQYDNSGGTEPPQQNKLPALEAPPAANQNRNPARVPTCYNCSDPGHYASDCKKKVKDSAYFEKKAAMMKKKELGKVLLADKEDWIMEPEDSDGEGPSTVQGHFLMADFEEPCISGSPNDSTDEEAEVNSCSLLSKPDELSKSETLRLESQLQMERALVARFRIESAVYKSSLEDLTENFNRMELESGIRESILENKLLDLQRSHDEIESSREELKLKFHILSEERTKLFVKIEELEENNLKRGQSEHTLSLLTK</sequence>
<feature type="compositionally biased region" description="Low complexity" evidence="3">
    <location>
        <begin position="347"/>
        <end position="358"/>
    </location>
</feature>
<feature type="compositionally biased region" description="Polar residues" evidence="3">
    <location>
        <begin position="328"/>
        <end position="341"/>
    </location>
</feature>
<keyword evidence="2" id="KW-0175">Coiled coil</keyword>
<dbReference type="Pfam" id="PF00098">
    <property type="entry name" value="zf-CCHC"/>
    <property type="match status" value="1"/>
</dbReference>
<dbReference type="PROSITE" id="PS50158">
    <property type="entry name" value="ZF_CCHC"/>
    <property type="match status" value="1"/>
</dbReference>
<keyword evidence="1" id="KW-0862">Zinc</keyword>
<dbReference type="PANTHER" id="PTHR11439:SF496">
    <property type="entry name" value="RNA-DIRECTED DNA POLYMERASE"/>
    <property type="match status" value="1"/>
</dbReference>
<accession>A0AA38SMW7</accession>
<feature type="region of interest" description="Disordered" evidence="3">
    <location>
        <begin position="233"/>
        <end position="358"/>
    </location>
</feature>
<dbReference type="Proteomes" id="UP001172457">
    <property type="component" value="Chromosome 8"/>
</dbReference>
<dbReference type="CDD" id="cd09272">
    <property type="entry name" value="RNase_HI_RT_Ty1"/>
    <property type="match status" value="1"/>
</dbReference>
<comment type="caution">
    <text evidence="5">The sequence shown here is derived from an EMBL/GenBank/DDBJ whole genome shotgun (WGS) entry which is preliminary data.</text>
</comment>
<feature type="compositionally biased region" description="Polar residues" evidence="3">
    <location>
        <begin position="247"/>
        <end position="266"/>
    </location>
</feature>
<proteinExistence type="predicted"/>
<name>A0AA38SMW7_9ASTR</name>
<dbReference type="GO" id="GO:0008270">
    <property type="term" value="F:zinc ion binding"/>
    <property type="evidence" value="ECO:0007669"/>
    <property type="project" value="UniProtKB-KW"/>
</dbReference>
<dbReference type="EMBL" id="JARYMX010000008">
    <property type="protein sequence ID" value="KAJ9538846.1"/>
    <property type="molecule type" value="Genomic_DNA"/>
</dbReference>
<feature type="compositionally biased region" description="Low complexity" evidence="3">
    <location>
        <begin position="273"/>
        <end position="295"/>
    </location>
</feature>
<dbReference type="InterPro" id="IPR036875">
    <property type="entry name" value="Znf_CCHC_sf"/>
</dbReference>
<protein>
    <recommendedName>
        <fullName evidence="4">CCHC-type domain-containing protein</fullName>
    </recommendedName>
</protein>